<reference evidence="7" key="2">
    <citation type="submission" date="2025-08" db="UniProtKB">
        <authorList>
            <consortium name="Ensembl"/>
        </authorList>
    </citation>
    <scope>IDENTIFICATION</scope>
</reference>
<dbReference type="FunFam" id="1.20.5.1160:FF:000001">
    <property type="entry name" value="Keratin type II"/>
    <property type="match status" value="1"/>
</dbReference>
<dbReference type="Gene3D" id="1.20.5.1160">
    <property type="entry name" value="Vasodilator-stimulated phosphoprotein"/>
    <property type="match status" value="1"/>
</dbReference>
<keyword evidence="1 4" id="KW-0403">Intermediate filament</keyword>
<dbReference type="GO" id="GO:0001533">
    <property type="term" value="C:cornified envelope"/>
    <property type="evidence" value="ECO:0007669"/>
    <property type="project" value="Ensembl"/>
</dbReference>
<dbReference type="GO" id="GO:0045095">
    <property type="term" value="C:keratin filament"/>
    <property type="evidence" value="ECO:0007669"/>
    <property type="project" value="InterPro"/>
</dbReference>
<comment type="similarity">
    <text evidence="3 4">Belongs to the intermediate filament family.</text>
</comment>
<evidence type="ECO:0000256" key="5">
    <source>
        <dbReference type="SAM" id="Coils"/>
    </source>
</evidence>
<dbReference type="InterPro" id="IPR039008">
    <property type="entry name" value="IF_rod_dom"/>
</dbReference>
<dbReference type="PROSITE" id="PS51842">
    <property type="entry name" value="IF_ROD_2"/>
    <property type="match status" value="1"/>
</dbReference>
<reference evidence="8" key="1">
    <citation type="journal article" date="2012" name="Nature">
        <title>The genomic landscape of species divergence in Ficedula flycatchers.</title>
        <authorList>
            <person name="Ellegren H."/>
            <person name="Smeds L."/>
            <person name="Burri R."/>
            <person name="Olason P.I."/>
            <person name="Backstrom N."/>
            <person name="Kawakami T."/>
            <person name="Kunstner A."/>
            <person name="Makinen H."/>
            <person name="Nadachowska-Brzyska K."/>
            <person name="Qvarnstrom A."/>
            <person name="Uebbing S."/>
            <person name="Wolf J.B."/>
        </authorList>
    </citation>
    <scope>NUCLEOTIDE SEQUENCE [LARGE SCALE GENOMIC DNA]</scope>
</reference>
<gene>
    <name evidence="7" type="primary">KRT75</name>
    <name evidence="7" type="synonym">LOC101812606</name>
</gene>
<protein>
    <submittedName>
        <fullName evidence="7">Keratin 75</fullName>
    </submittedName>
</protein>
<dbReference type="GO" id="GO:0045109">
    <property type="term" value="P:intermediate filament organization"/>
    <property type="evidence" value="ECO:0007669"/>
    <property type="project" value="TreeGrafter"/>
</dbReference>
<keyword evidence="8" id="KW-1185">Reference proteome</keyword>
<dbReference type="InterPro" id="IPR003054">
    <property type="entry name" value="Keratin_II"/>
</dbReference>
<evidence type="ECO:0000313" key="8">
    <source>
        <dbReference type="Proteomes" id="UP000016665"/>
    </source>
</evidence>
<dbReference type="GO" id="GO:0005615">
    <property type="term" value="C:extracellular space"/>
    <property type="evidence" value="ECO:0007669"/>
    <property type="project" value="TreeGrafter"/>
</dbReference>
<organism evidence="7 8">
    <name type="scientific">Ficedula albicollis</name>
    <name type="common">Collared flycatcher</name>
    <name type="synonym">Muscicapa albicollis</name>
    <dbReference type="NCBI Taxonomy" id="59894"/>
    <lineage>
        <taxon>Eukaryota</taxon>
        <taxon>Metazoa</taxon>
        <taxon>Chordata</taxon>
        <taxon>Craniata</taxon>
        <taxon>Vertebrata</taxon>
        <taxon>Euteleostomi</taxon>
        <taxon>Archelosauria</taxon>
        <taxon>Archosauria</taxon>
        <taxon>Dinosauria</taxon>
        <taxon>Saurischia</taxon>
        <taxon>Theropoda</taxon>
        <taxon>Coelurosauria</taxon>
        <taxon>Aves</taxon>
        <taxon>Neognathae</taxon>
        <taxon>Neoaves</taxon>
        <taxon>Telluraves</taxon>
        <taxon>Australaves</taxon>
        <taxon>Passeriformes</taxon>
        <taxon>Muscicapidae</taxon>
        <taxon>Ficedula</taxon>
    </lineage>
</organism>
<feature type="coiled-coil region" evidence="5">
    <location>
        <begin position="359"/>
        <end position="439"/>
    </location>
</feature>
<dbReference type="Proteomes" id="UP000016665">
    <property type="component" value="Linkage group LGE22"/>
</dbReference>
<dbReference type="SMART" id="SM01391">
    <property type="entry name" value="Filament"/>
    <property type="match status" value="1"/>
</dbReference>
<dbReference type="PANTHER" id="PTHR45616:SF69">
    <property type="entry name" value="IF ROD DOMAIN-CONTAINING PROTEIN-RELATED"/>
    <property type="match status" value="1"/>
</dbReference>
<evidence type="ECO:0000256" key="3">
    <source>
        <dbReference type="ARBA" id="ARBA00061646"/>
    </source>
</evidence>
<evidence type="ECO:0000313" key="7">
    <source>
        <dbReference type="Ensembl" id="ENSFALP00000004599.2"/>
    </source>
</evidence>
<dbReference type="Pfam" id="PF16208">
    <property type="entry name" value="Keratin_2_head"/>
    <property type="match status" value="1"/>
</dbReference>
<dbReference type="KEGG" id="fab:101812606"/>
<keyword evidence="2 5" id="KW-0175">Coiled coil</keyword>
<dbReference type="AlphaFoldDB" id="U3JP95"/>
<dbReference type="PROSITE" id="PS00226">
    <property type="entry name" value="IF_ROD_1"/>
    <property type="match status" value="1"/>
</dbReference>
<dbReference type="Gene3D" id="1.20.5.170">
    <property type="match status" value="1"/>
</dbReference>
<dbReference type="FunFam" id="1.20.5.170:FF:000004">
    <property type="entry name" value="Keratin, type II cytoskeletal 5"/>
    <property type="match status" value="1"/>
</dbReference>
<feature type="domain" description="IF rod" evidence="6">
    <location>
        <begin position="148"/>
        <end position="461"/>
    </location>
</feature>
<evidence type="ECO:0000259" key="6">
    <source>
        <dbReference type="PROSITE" id="PS51842"/>
    </source>
</evidence>
<dbReference type="SUPFAM" id="SSF64593">
    <property type="entry name" value="Intermediate filament protein, coiled coil region"/>
    <property type="match status" value="3"/>
</dbReference>
<proteinExistence type="inferred from homology"/>
<accession>U3JP95</accession>
<feature type="coiled-coil region" evidence="5">
    <location>
        <begin position="152"/>
        <end position="286"/>
    </location>
</feature>
<dbReference type="GeneTree" id="ENSGT00940000155862"/>
<dbReference type="GO" id="GO:0002244">
    <property type="term" value="P:hematopoietic progenitor cell differentiation"/>
    <property type="evidence" value="ECO:0007669"/>
    <property type="project" value="Ensembl"/>
</dbReference>
<evidence type="ECO:0000256" key="4">
    <source>
        <dbReference type="RuleBase" id="RU000685"/>
    </source>
</evidence>
<evidence type="ECO:0000256" key="1">
    <source>
        <dbReference type="ARBA" id="ARBA00022754"/>
    </source>
</evidence>
<dbReference type="InterPro" id="IPR032444">
    <property type="entry name" value="Keratin_2_head"/>
</dbReference>
<name>U3JP95_FICAL</name>
<dbReference type="PRINTS" id="PR01276">
    <property type="entry name" value="TYPE2KERATIN"/>
</dbReference>
<dbReference type="STRING" id="59894.ENSFALP00000004599"/>
<dbReference type="Gene3D" id="1.20.5.500">
    <property type="entry name" value="Single helix bin"/>
    <property type="match status" value="1"/>
</dbReference>
<evidence type="ECO:0000256" key="2">
    <source>
        <dbReference type="ARBA" id="ARBA00023054"/>
    </source>
</evidence>
<dbReference type="Ensembl" id="ENSFALT00000004623.2">
    <property type="protein sequence ID" value="ENSFALP00000004599.2"/>
    <property type="gene ID" value="ENSFALG00000004422.2"/>
</dbReference>
<dbReference type="GO" id="GO:0030280">
    <property type="term" value="F:structural constituent of skin epidermis"/>
    <property type="evidence" value="ECO:0007669"/>
    <property type="project" value="TreeGrafter"/>
</dbReference>
<reference evidence="7" key="3">
    <citation type="submission" date="2025-09" db="UniProtKB">
        <authorList>
            <consortium name="Ensembl"/>
        </authorList>
    </citation>
    <scope>IDENTIFICATION</scope>
</reference>
<dbReference type="PANTHER" id="PTHR45616">
    <property type="entry name" value="GATA-TYPE DOMAIN-CONTAINING PROTEIN"/>
    <property type="match status" value="1"/>
</dbReference>
<dbReference type="FunFam" id="1.20.5.500:FF:000001">
    <property type="entry name" value="Type II keratin 23"/>
    <property type="match status" value="1"/>
</dbReference>
<dbReference type="eggNOG" id="ENOG502QQIF">
    <property type="taxonomic scope" value="Eukaryota"/>
</dbReference>
<dbReference type="Pfam" id="PF00038">
    <property type="entry name" value="Filament"/>
    <property type="match status" value="1"/>
</dbReference>
<dbReference type="OrthoDB" id="2441647at2759"/>
<dbReference type="GO" id="GO:0031424">
    <property type="term" value="P:keratinization"/>
    <property type="evidence" value="ECO:0007669"/>
    <property type="project" value="TreeGrafter"/>
</dbReference>
<dbReference type="InterPro" id="IPR018039">
    <property type="entry name" value="IF_conserved"/>
</dbReference>
<sequence>MSRQSRALGKGFSSSSVCFGGKNKVALGAAQRGGCRGPAGGFSSRSLYSLGGTKSTSLGGFGGAGGACRGFGGQGGFGFGGGFGAGCFGGGLGSGFGGFGGGFDGGMGGQGFPPCPPGGIREVTINQSLLAPLNLEIDPEIQKVRTQEREEIKKLNDKFASFIDKVRFLEQQNRVLQTKWELLQQQAGPTGGRNLDPFFETYISGLRKQLDGLSSEKLQLETELKSFQDMVEDFKTKYEEEINKRTAAENEFVLLKKDVDAAYMTKVELQGKLDSLSDEINFLKCLYEAELSQMQKSVSDTSVVLSMDNNRSLDLDSIIAEVKAQYEDIANRSRAEAEAWYRCKYEELQATAGKHGDSLKDTKIEISELNRMIQRIRAEIESVKKQCETVQTSIADAEQRGEVALKDARDKLTELETALQKAKADMARQLREYQELMNVKLALDVEIATYRTLLEGEECRMSGECQSSVSISVVGGSSSVGGGYGSGLCLGGGGIGFGSGKGSCNTGGAGLCFSLGGGGFGAGGGFGSLGGGSNSVVVGGSGSVLKNAGPAGRRA</sequence>